<feature type="transmembrane region" description="Helical" evidence="1">
    <location>
        <begin position="38"/>
        <end position="58"/>
    </location>
</feature>
<protein>
    <submittedName>
        <fullName evidence="3">VanZ family protein</fullName>
    </submittedName>
</protein>
<dbReference type="OrthoDB" id="3831062at2"/>
<accession>A0A4Q2ENA7</accession>
<dbReference type="PANTHER" id="PTHR28008">
    <property type="entry name" value="DOMAIN PROTEIN, PUTATIVE (AFU_ORTHOLOGUE AFUA_3G10980)-RELATED"/>
    <property type="match status" value="1"/>
</dbReference>
<keyword evidence="1" id="KW-0472">Membrane</keyword>
<dbReference type="RefSeq" id="WP_129457563.1">
    <property type="nucleotide sequence ID" value="NZ_PPCV01000001.1"/>
</dbReference>
<feature type="domain" description="VanZ-like" evidence="2">
    <location>
        <begin position="35"/>
        <end position="110"/>
    </location>
</feature>
<evidence type="ECO:0000256" key="1">
    <source>
        <dbReference type="SAM" id="Phobius"/>
    </source>
</evidence>
<dbReference type="Proteomes" id="UP000290624">
    <property type="component" value="Unassembled WGS sequence"/>
</dbReference>
<dbReference type="Pfam" id="PF04892">
    <property type="entry name" value="VanZ"/>
    <property type="match status" value="1"/>
</dbReference>
<feature type="transmembrane region" description="Helical" evidence="1">
    <location>
        <begin position="7"/>
        <end position="26"/>
    </location>
</feature>
<dbReference type="AlphaFoldDB" id="A0A4Q2ENA7"/>
<keyword evidence="4" id="KW-1185">Reference proteome</keyword>
<evidence type="ECO:0000259" key="2">
    <source>
        <dbReference type="Pfam" id="PF04892"/>
    </source>
</evidence>
<dbReference type="EMBL" id="PPCV01000001">
    <property type="protein sequence ID" value="RXW33595.1"/>
    <property type="molecule type" value="Genomic_DNA"/>
</dbReference>
<comment type="caution">
    <text evidence="3">The sequence shown here is derived from an EMBL/GenBank/DDBJ whole genome shotgun (WGS) entry which is preliminary data.</text>
</comment>
<keyword evidence="1" id="KW-0812">Transmembrane</keyword>
<keyword evidence="1" id="KW-1133">Transmembrane helix</keyword>
<name>A0A4Q2ENA7_9ACTN</name>
<evidence type="ECO:0000313" key="4">
    <source>
        <dbReference type="Proteomes" id="UP000290624"/>
    </source>
</evidence>
<gene>
    <name evidence="3" type="ORF">C1706_02260</name>
</gene>
<dbReference type="InterPro" id="IPR006976">
    <property type="entry name" value="VanZ-like"/>
</dbReference>
<evidence type="ECO:0000313" key="3">
    <source>
        <dbReference type="EMBL" id="RXW33595.1"/>
    </source>
</evidence>
<proteinExistence type="predicted"/>
<reference evidence="3 4" key="1">
    <citation type="submission" date="2018-01" db="EMBL/GenBank/DDBJ databases">
        <title>Lactibacter flavus gen. nov., sp. nov., a novel bacterium of the family Propionibacteriaceae isolated from raw milk and dairy products.</title>
        <authorList>
            <person name="Wenning M."/>
            <person name="Breitenwieser F."/>
            <person name="Huptas C."/>
            <person name="von Neubeck M."/>
            <person name="Busse H.-J."/>
            <person name="Scherer S."/>
        </authorList>
    </citation>
    <scope>NUCLEOTIDE SEQUENCE [LARGE SCALE GENOMIC DNA]</scope>
    <source>
        <strain evidence="3 4">VG341</strain>
    </source>
</reference>
<sequence>MGEQQRKLADWVLVVITVGVQFWALYAPSLPDVGVDGIPFVDKIGHIIIFALATWALLRVFDLRLVMALMVVQLVVSEVVQGLFLPGRSGDIGDAIADAVGIAVGWWTWRTATLQDGDGNTQTGSGPEA</sequence>
<organism evidence="3 4">
    <name type="scientific">Propioniciclava flava</name>
    <dbReference type="NCBI Taxonomy" id="2072026"/>
    <lineage>
        <taxon>Bacteria</taxon>
        <taxon>Bacillati</taxon>
        <taxon>Actinomycetota</taxon>
        <taxon>Actinomycetes</taxon>
        <taxon>Propionibacteriales</taxon>
        <taxon>Propionibacteriaceae</taxon>
        <taxon>Propioniciclava</taxon>
    </lineage>
</organism>
<dbReference type="PANTHER" id="PTHR28008:SF1">
    <property type="entry name" value="DOMAIN PROTEIN, PUTATIVE (AFU_ORTHOLOGUE AFUA_3G10980)-RELATED"/>
    <property type="match status" value="1"/>
</dbReference>